<dbReference type="Pfam" id="PF01923">
    <property type="entry name" value="Cob_adeno_trans"/>
    <property type="match status" value="1"/>
</dbReference>
<dbReference type="OrthoDB" id="9778896at2"/>
<name>A0A1C3W8Z3_9HYPH</name>
<dbReference type="PANTHER" id="PTHR12213">
    <property type="entry name" value="CORRINOID ADENOSYLTRANSFERASE"/>
    <property type="match status" value="1"/>
</dbReference>
<reference evidence="8" key="1">
    <citation type="submission" date="2016-08" db="EMBL/GenBank/DDBJ databases">
        <authorList>
            <person name="Varghese N."/>
            <person name="Submissions Spin"/>
        </authorList>
    </citation>
    <scope>NUCLEOTIDE SEQUENCE [LARGE SCALE GENOMIC DNA]</scope>
    <source>
        <strain evidence="8">CCBAU 57015</strain>
    </source>
</reference>
<feature type="compositionally biased region" description="Polar residues" evidence="5">
    <location>
        <begin position="1"/>
        <end position="11"/>
    </location>
</feature>
<dbReference type="AlphaFoldDB" id="A0A1C3W8Z3"/>
<evidence type="ECO:0000256" key="4">
    <source>
        <dbReference type="RuleBase" id="RU366026"/>
    </source>
</evidence>
<sequence length="209" mass="22735">MEDRLSSTTAPARNGKPIGIGAGGGPEKDNPVADLLGVIDELNSYIGLAISCAAWPKTPKILTAVQHDLVDFAAGIGTPDQPLLTALHVGRLERQFENASRGLAPLKDYILPGGSQSASQVHVSRAVCRRAEQCLVSLAGLEDQAPTMIRTRSDRDRYRYGMAYLDKLSDLLFVIARQENKAADHPEVPWQPEREMTLVVDGDEDPYLC</sequence>
<keyword evidence="8" id="KW-1185">Reference proteome</keyword>
<comment type="pathway">
    <text evidence="4">Cofactor biosynthesis; adenosylcobalamin biosynthesis; adenosylcobalamin from cob(II)yrinate a,c-diamide: step 2/7.</text>
</comment>
<dbReference type="EMBL" id="FMAC01000013">
    <property type="protein sequence ID" value="SCB36480.1"/>
    <property type="molecule type" value="Genomic_DNA"/>
</dbReference>
<keyword evidence="4" id="KW-0169">Cobalamin biosynthesis</keyword>
<accession>A0A1C3W8Z3</accession>
<evidence type="ECO:0000313" key="7">
    <source>
        <dbReference type="EMBL" id="SCB36480.1"/>
    </source>
</evidence>
<dbReference type="GO" id="GO:0005524">
    <property type="term" value="F:ATP binding"/>
    <property type="evidence" value="ECO:0007669"/>
    <property type="project" value="UniProtKB-UniRule"/>
</dbReference>
<feature type="domain" description="Cobalamin adenosyltransferase-like" evidence="6">
    <location>
        <begin position="27"/>
        <end position="178"/>
    </location>
</feature>
<protein>
    <recommendedName>
        <fullName evidence="4">Corrinoid adenosyltransferase</fullName>
        <ecNumber evidence="4">2.5.1.17</ecNumber>
    </recommendedName>
    <alternativeName>
        <fullName evidence="4">Cob(II)alamin adenosyltransferase</fullName>
    </alternativeName>
    <alternativeName>
        <fullName evidence="4">Cob(II)yrinic acid a,c-diamide adenosyltransferase</fullName>
    </alternativeName>
    <alternativeName>
        <fullName evidence="4">Cobinamide/cobalamin adenosyltransferase</fullName>
    </alternativeName>
</protein>
<dbReference type="STRING" id="52131.GA0061100_11389"/>
<comment type="catalytic activity">
    <reaction evidence="4">
        <text>2 cob(II)alamin + reduced [electron-transfer flavoprotein] + 2 ATP = 2 adenosylcob(III)alamin + 2 triphosphate + oxidized [electron-transfer flavoprotein] + 3 H(+)</text>
        <dbReference type="Rhea" id="RHEA:28671"/>
        <dbReference type="Rhea" id="RHEA-COMP:10685"/>
        <dbReference type="Rhea" id="RHEA-COMP:10686"/>
        <dbReference type="ChEBI" id="CHEBI:15378"/>
        <dbReference type="ChEBI" id="CHEBI:16304"/>
        <dbReference type="ChEBI" id="CHEBI:18036"/>
        <dbReference type="ChEBI" id="CHEBI:18408"/>
        <dbReference type="ChEBI" id="CHEBI:30616"/>
        <dbReference type="ChEBI" id="CHEBI:57692"/>
        <dbReference type="ChEBI" id="CHEBI:58307"/>
        <dbReference type="EC" id="2.5.1.17"/>
    </reaction>
</comment>
<dbReference type="SUPFAM" id="SSF89028">
    <property type="entry name" value="Cobalamin adenosyltransferase-like"/>
    <property type="match status" value="1"/>
</dbReference>
<comment type="similarity">
    <text evidence="4">Belongs to the Cob(I)alamin adenosyltransferase family.</text>
</comment>
<dbReference type="InterPro" id="IPR036451">
    <property type="entry name" value="CblAdoTrfase-like_sf"/>
</dbReference>
<dbReference type="InterPro" id="IPR029499">
    <property type="entry name" value="PduO-typ"/>
</dbReference>
<evidence type="ECO:0000256" key="3">
    <source>
        <dbReference type="ARBA" id="ARBA00022840"/>
    </source>
</evidence>
<gene>
    <name evidence="7" type="ORF">GA0061100_11389</name>
</gene>
<organism evidence="7 8">
    <name type="scientific">Rhizobium hainanense</name>
    <dbReference type="NCBI Taxonomy" id="52131"/>
    <lineage>
        <taxon>Bacteria</taxon>
        <taxon>Pseudomonadati</taxon>
        <taxon>Pseudomonadota</taxon>
        <taxon>Alphaproteobacteria</taxon>
        <taxon>Hyphomicrobiales</taxon>
        <taxon>Rhizobiaceae</taxon>
        <taxon>Rhizobium/Agrobacterium group</taxon>
        <taxon>Rhizobium</taxon>
    </lineage>
</organism>
<evidence type="ECO:0000256" key="1">
    <source>
        <dbReference type="ARBA" id="ARBA00022679"/>
    </source>
</evidence>
<dbReference type="InterPro" id="IPR016030">
    <property type="entry name" value="CblAdoTrfase-like"/>
</dbReference>
<dbReference type="RefSeq" id="WP_075856307.1">
    <property type="nucleotide sequence ID" value="NZ_FMAC01000013.1"/>
</dbReference>
<dbReference type="NCBIfam" id="TIGR00636">
    <property type="entry name" value="PduO_Nterm"/>
    <property type="match status" value="1"/>
</dbReference>
<evidence type="ECO:0000256" key="5">
    <source>
        <dbReference type="SAM" id="MobiDB-lite"/>
    </source>
</evidence>
<keyword evidence="1 4" id="KW-0808">Transferase</keyword>
<evidence type="ECO:0000313" key="8">
    <source>
        <dbReference type="Proteomes" id="UP000186228"/>
    </source>
</evidence>
<evidence type="ECO:0000256" key="2">
    <source>
        <dbReference type="ARBA" id="ARBA00022741"/>
    </source>
</evidence>
<dbReference type="PANTHER" id="PTHR12213:SF0">
    <property type="entry name" value="CORRINOID ADENOSYLTRANSFERASE MMAB"/>
    <property type="match status" value="1"/>
</dbReference>
<dbReference type="GO" id="GO:0008817">
    <property type="term" value="F:corrinoid adenosyltransferase activity"/>
    <property type="evidence" value="ECO:0007669"/>
    <property type="project" value="UniProtKB-UniRule"/>
</dbReference>
<proteinExistence type="inferred from homology"/>
<dbReference type="EC" id="2.5.1.17" evidence="4"/>
<keyword evidence="2 4" id="KW-0547">Nucleotide-binding</keyword>
<keyword evidence="3 4" id="KW-0067">ATP-binding</keyword>
<dbReference type="UniPathway" id="UPA00148">
    <property type="reaction ID" value="UER00233"/>
</dbReference>
<comment type="catalytic activity">
    <reaction evidence="4">
        <text>2 cob(II)yrinate a,c diamide + reduced [electron-transfer flavoprotein] + 2 ATP = 2 adenosylcob(III)yrinate a,c-diamide + 2 triphosphate + oxidized [electron-transfer flavoprotein] + 3 H(+)</text>
        <dbReference type="Rhea" id="RHEA:11528"/>
        <dbReference type="Rhea" id="RHEA-COMP:10685"/>
        <dbReference type="Rhea" id="RHEA-COMP:10686"/>
        <dbReference type="ChEBI" id="CHEBI:15378"/>
        <dbReference type="ChEBI" id="CHEBI:18036"/>
        <dbReference type="ChEBI" id="CHEBI:30616"/>
        <dbReference type="ChEBI" id="CHEBI:57692"/>
        <dbReference type="ChEBI" id="CHEBI:58307"/>
        <dbReference type="ChEBI" id="CHEBI:58503"/>
        <dbReference type="ChEBI" id="CHEBI:58537"/>
        <dbReference type="EC" id="2.5.1.17"/>
    </reaction>
</comment>
<dbReference type="Gene3D" id="1.20.1200.10">
    <property type="entry name" value="Cobalamin adenosyltransferase-like"/>
    <property type="match status" value="1"/>
</dbReference>
<feature type="region of interest" description="Disordered" evidence="5">
    <location>
        <begin position="1"/>
        <end position="26"/>
    </location>
</feature>
<evidence type="ECO:0000259" key="6">
    <source>
        <dbReference type="Pfam" id="PF01923"/>
    </source>
</evidence>
<dbReference type="GO" id="GO:0009236">
    <property type="term" value="P:cobalamin biosynthetic process"/>
    <property type="evidence" value="ECO:0007669"/>
    <property type="project" value="UniProtKB-UniRule"/>
</dbReference>
<dbReference type="Proteomes" id="UP000186228">
    <property type="component" value="Unassembled WGS sequence"/>
</dbReference>